<keyword evidence="3" id="KW-0186">Copper</keyword>
<dbReference type="InterPro" id="IPR000269">
    <property type="entry name" value="Cu_amine_oxidase"/>
</dbReference>
<reference evidence="5" key="1">
    <citation type="submission" date="2020-06" db="EMBL/GenBank/DDBJ databases">
        <title>Legume-microbial interactions unlock mineral nutrients during tropical forest succession.</title>
        <authorList>
            <person name="Epihov D.Z."/>
        </authorList>
    </citation>
    <scope>NUCLEOTIDE SEQUENCE [LARGE SCALE GENOMIC DNA]</scope>
    <source>
        <strain evidence="5">Pan2503</strain>
    </source>
</reference>
<feature type="active site" description="Schiff-base intermediate with substrate; via topaquinone" evidence="1">
    <location>
        <position position="158"/>
    </location>
</feature>
<keyword evidence="1 3" id="KW-0801">TPQ</keyword>
<dbReference type="GO" id="GO:0008131">
    <property type="term" value="F:primary methylamine oxidase activity"/>
    <property type="evidence" value="ECO:0007669"/>
    <property type="project" value="InterPro"/>
</dbReference>
<dbReference type="GO" id="GO:0048038">
    <property type="term" value="F:quinone binding"/>
    <property type="evidence" value="ECO:0007669"/>
    <property type="project" value="InterPro"/>
</dbReference>
<dbReference type="InterPro" id="IPR015798">
    <property type="entry name" value="Cu_amine_oxidase_C"/>
</dbReference>
<dbReference type="SUPFAM" id="SSF49998">
    <property type="entry name" value="Amine oxidase catalytic domain"/>
    <property type="match status" value="1"/>
</dbReference>
<comment type="similarity">
    <text evidence="3">Belongs to the copper/topaquinone oxidase family.</text>
</comment>
<dbReference type="Pfam" id="PF01179">
    <property type="entry name" value="Cu_amine_oxid"/>
    <property type="match status" value="1"/>
</dbReference>
<accession>A0A7V8NRC5</accession>
<feature type="modified residue" description="2',4',5'-topaquinone" evidence="2">
    <location>
        <position position="158"/>
    </location>
</feature>
<keyword evidence="3" id="KW-0479">Metal-binding</keyword>
<comment type="PTM">
    <text evidence="2 3">Topaquinone (TPQ) is generated by copper-dependent autoxidation of a specific tyrosyl residue.</text>
</comment>
<keyword evidence="6" id="KW-1185">Reference proteome</keyword>
<gene>
    <name evidence="5" type="ORF">HRJ53_14055</name>
</gene>
<feature type="non-terminal residue" evidence="5">
    <location>
        <position position="1"/>
    </location>
</feature>
<evidence type="ECO:0000256" key="3">
    <source>
        <dbReference type="RuleBase" id="RU000672"/>
    </source>
</evidence>
<dbReference type="EC" id="1.4.3.-" evidence="3"/>
<dbReference type="PANTHER" id="PTHR10638:SF41">
    <property type="entry name" value="AMINE OXIDASE"/>
    <property type="match status" value="1"/>
</dbReference>
<dbReference type="EMBL" id="JACDQQ010001358">
    <property type="protein sequence ID" value="MBA0086107.1"/>
    <property type="molecule type" value="Genomic_DNA"/>
</dbReference>
<dbReference type="Proteomes" id="UP000567293">
    <property type="component" value="Unassembled WGS sequence"/>
</dbReference>
<comment type="caution">
    <text evidence="5">The sequence shown here is derived from an EMBL/GenBank/DDBJ whole genome shotgun (WGS) entry which is preliminary data.</text>
</comment>
<name>A0A7V8NRC5_9BACT</name>
<feature type="domain" description="Copper amine oxidase catalytic" evidence="4">
    <location>
        <begin position="4"/>
        <end position="400"/>
    </location>
</feature>
<evidence type="ECO:0000313" key="5">
    <source>
        <dbReference type="EMBL" id="MBA0086107.1"/>
    </source>
</evidence>
<evidence type="ECO:0000256" key="2">
    <source>
        <dbReference type="PIRSR" id="PIRSR600269-51"/>
    </source>
</evidence>
<protein>
    <recommendedName>
        <fullName evidence="3">Amine oxidase</fullName>
        <ecNumber evidence="3">1.4.3.-</ecNumber>
    </recommendedName>
</protein>
<dbReference type="Gene3D" id="2.70.98.20">
    <property type="entry name" value="Copper amine oxidase, catalytic domain"/>
    <property type="match status" value="1"/>
</dbReference>
<dbReference type="PANTHER" id="PTHR10638">
    <property type="entry name" value="COPPER AMINE OXIDASE"/>
    <property type="match status" value="1"/>
</dbReference>
<evidence type="ECO:0000313" key="6">
    <source>
        <dbReference type="Proteomes" id="UP000567293"/>
    </source>
</evidence>
<evidence type="ECO:0000256" key="1">
    <source>
        <dbReference type="PIRSR" id="PIRSR600269-50"/>
    </source>
</evidence>
<dbReference type="GO" id="GO:0005507">
    <property type="term" value="F:copper ion binding"/>
    <property type="evidence" value="ECO:0007669"/>
    <property type="project" value="InterPro"/>
</dbReference>
<dbReference type="AlphaFoldDB" id="A0A7V8NRC5"/>
<dbReference type="InterPro" id="IPR036460">
    <property type="entry name" value="Cu_amine_oxidase_C_sf"/>
</dbReference>
<feature type="active site" description="Proton acceptor" evidence="1">
    <location>
        <position position="80"/>
    </location>
</feature>
<evidence type="ECO:0000259" key="4">
    <source>
        <dbReference type="Pfam" id="PF01179"/>
    </source>
</evidence>
<comment type="cofactor">
    <cofactor evidence="3">
        <name>Cu cation</name>
        <dbReference type="ChEBI" id="CHEBI:23378"/>
    </cofactor>
    <text evidence="3">Contains 1 topaquinone per subunit.</text>
</comment>
<proteinExistence type="inferred from homology"/>
<sequence>APLEITQAAGPGFHIENGEVRWQKWRFRYALDPREGLVVYTVGYEDEGRVRPILYRGSVSEMVVPYGDPGAAWFFRNSFDAGELGLGVTASPLRPGVDCPANCSVFNAVISDSTGEPRTLARAVALYERDAGIAWKHGYDARRARELVLAMVSQVGNYDYGFDWIFLEDGTIEVRVELTGIMAVKAVEGRGDAYSHLVGKNTAAPHHQHFFTFRLDLDVDGAQGNRVVELNSVPAPAGKANPYGNAFTMQETPLHTEREAQRSLNLATSRRWVVTNPLVKNALGHSTGYALIPGTNAVPFAAADSWLRRRAGFLNAHLWVTPYQSSERYAGGDYPNQSRGGDGLTRWTAANRSVDSADVVVWYTLGITHNPRPEDWPVMPVETAEFKLIPWGFFAMNPALDLPPER</sequence>
<organism evidence="5 6">
    <name type="scientific">Candidatus Acidiferrum panamense</name>
    <dbReference type="NCBI Taxonomy" id="2741543"/>
    <lineage>
        <taxon>Bacteria</taxon>
        <taxon>Pseudomonadati</taxon>
        <taxon>Acidobacteriota</taxon>
        <taxon>Terriglobia</taxon>
        <taxon>Candidatus Acidiferrales</taxon>
        <taxon>Candidatus Acidiferrum</taxon>
    </lineage>
</organism>
<dbReference type="GO" id="GO:0009308">
    <property type="term" value="P:amine metabolic process"/>
    <property type="evidence" value="ECO:0007669"/>
    <property type="project" value="UniProtKB-UniRule"/>
</dbReference>
<keyword evidence="3" id="KW-0560">Oxidoreductase</keyword>